<evidence type="ECO:0000313" key="1">
    <source>
        <dbReference type="EMBL" id="KAL2713495.1"/>
    </source>
</evidence>
<reference evidence="1 2" key="1">
    <citation type="journal article" date="2024" name="Ann. Entomol. Soc. Am.">
        <title>Genomic analyses of the southern and eastern yellowjacket wasps (Hymenoptera: Vespidae) reveal evolutionary signatures of social life.</title>
        <authorList>
            <person name="Catto M.A."/>
            <person name="Caine P.B."/>
            <person name="Orr S.E."/>
            <person name="Hunt B.G."/>
            <person name="Goodisman M.A.D."/>
        </authorList>
    </citation>
    <scope>NUCLEOTIDE SEQUENCE [LARGE SCALE GENOMIC DNA]</scope>
    <source>
        <strain evidence="1">233</strain>
        <tissue evidence="1">Head and thorax</tissue>
    </source>
</reference>
<dbReference type="AlphaFoldDB" id="A0ABD2A1B7"/>
<feature type="non-terminal residue" evidence="1">
    <location>
        <position position="119"/>
    </location>
</feature>
<comment type="caution">
    <text evidence="1">The sequence shown here is derived from an EMBL/GenBank/DDBJ whole genome shotgun (WGS) entry which is preliminary data.</text>
</comment>
<dbReference type="Proteomes" id="UP001607302">
    <property type="component" value="Unassembled WGS sequence"/>
</dbReference>
<evidence type="ECO:0000313" key="2">
    <source>
        <dbReference type="Proteomes" id="UP001607302"/>
    </source>
</evidence>
<proteinExistence type="predicted"/>
<dbReference type="EMBL" id="JAUDFV010000158">
    <property type="protein sequence ID" value="KAL2713495.1"/>
    <property type="molecule type" value="Genomic_DNA"/>
</dbReference>
<keyword evidence="2" id="KW-1185">Reference proteome</keyword>
<organism evidence="1 2">
    <name type="scientific">Vespula squamosa</name>
    <name type="common">Southern yellow jacket</name>
    <name type="synonym">Wasp</name>
    <dbReference type="NCBI Taxonomy" id="30214"/>
    <lineage>
        <taxon>Eukaryota</taxon>
        <taxon>Metazoa</taxon>
        <taxon>Ecdysozoa</taxon>
        <taxon>Arthropoda</taxon>
        <taxon>Hexapoda</taxon>
        <taxon>Insecta</taxon>
        <taxon>Pterygota</taxon>
        <taxon>Neoptera</taxon>
        <taxon>Endopterygota</taxon>
        <taxon>Hymenoptera</taxon>
        <taxon>Apocrita</taxon>
        <taxon>Aculeata</taxon>
        <taxon>Vespoidea</taxon>
        <taxon>Vespidae</taxon>
        <taxon>Vespinae</taxon>
        <taxon>Vespula</taxon>
    </lineage>
</organism>
<gene>
    <name evidence="1" type="ORF">V1478_017193</name>
</gene>
<name>A0ABD2A1B7_VESSQ</name>
<feature type="non-terminal residue" evidence="1">
    <location>
        <position position="1"/>
    </location>
</feature>
<accession>A0ABD2A1B7</accession>
<sequence>LYPSTDIKPKHYIFQSEYEFNFFQFQSRRRWCSRETVGTRVLAQVRRRNAIALSSFLFFEQCATSDRGSQARFVKITLIIFEIFYLGLGEKKEKINVIVNFSKVSAFKTLPSLAYLPII</sequence>
<protein>
    <submittedName>
        <fullName evidence="1">Uncharacterized protein</fullName>
    </submittedName>
</protein>